<dbReference type="Gene3D" id="3.40.50.1980">
    <property type="entry name" value="Nitrogenase molybdenum iron protein domain"/>
    <property type="match status" value="2"/>
</dbReference>
<proteinExistence type="predicted"/>
<dbReference type="PANTHER" id="PTHR30535:SF4">
    <property type="entry name" value="HEMIN-BINDING PERIPLASMIC PROTEIN HMUT"/>
    <property type="match status" value="1"/>
</dbReference>
<dbReference type="AlphaFoldDB" id="A0A371B7L7"/>
<feature type="chain" id="PRO_5017069031" evidence="1">
    <location>
        <begin position="28"/>
        <end position="318"/>
    </location>
</feature>
<evidence type="ECO:0000313" key="4">
    <source>
        <dbReference type="Proteomes" id="UP000263993"/>
    </source>
</evidence>
<sequence>MNCIFPTTRRVLIALGVLGVLAAPAVAETMVTDATGRSVTIRDTSRIVSIGGAVTEILYALGQSDKIVGIDTTSLFPPQAMKEKASVGYMRQLSAEGVLGLRPSLMIAIAGAGPKEAINVLEAAKVPLVVVPETFSIEGVAQKVAVIGKVVGEEARAQCIVRRLNADKDALTKIRAGIRAPKRVLFVLSFINGRAMAAGKGTAADGIIDLAGGVNVMSDYEGYKSINDEAVIAAKPDVILTMKRGGADDLTAETIFAGPAFQTTPAAATKAFVSFDAAYMLGFGPRVGRAARDVADALYPELKSAQLPSEQPSGPCIE</sequence>
<keyword evidence="1" id="KW-0732">Signal</keyword>
<dbReference type="PROSITE" id="PS50983">
    <property type="entry name" value="FE_B12_PBP"/>
    <property type="match status" value="1"/>
</dbReference>
<dbReference type="InterPro" id="IPR050902">
    <property type="entry name" value="ABC_Transporter_SBP"/>
</dbReference>
<feature type="signal peptide" evidence="1">
    <location>
        <begin position="1"/>
        <end position="27"/>
    </location>
</feature>
<dbReference type="InterPro" id="IPR002491">
    <property type="entry name" value="ABC_transptr_periplasmic_BD"/>
</dbReference>
<evidence type="ECO:0000313" key="3">
    <source>
        <dbReference type="EMBL" id="RDV03570.1"/>
    </source>
</evidence>
<dbReference type="RefSeq" id="WP_115515596.1">
    <property type="nucleotide sequence ID" value="NZ_QRGO01000001.1"/>
</dbReference>
<dbReference type="Proteomes" id="UP000263993">
    <property type="component" value="Unassembled WGS sequence"/>
</dbReference>
<comment type="caution">
    <text evidence="3">The sequence shown here is derived from an EMBL/GenBank/DDBJ whole genome shotgun (WGS) entry which is preliminary data.</text>
</comment>
<dbReference type="OrthoDB" id="9797736at2"/>
<dbReference type="EMBL" id="QRGO01000001">
    <property type="protein sequence ID" value="RDV03570.1"/>
    <property type="molecule type" value="Genomic_DNA"/>
</dbReference>
<organism evidence="3 4">
    <name type="scientific">Undibacter mobilis</name>
    <dbReference type="NCBI Taxonomy" id="2292256"/>
    <lineage>
        <taxon>Bacteria</taxon>
        <taxon>Pseudomonadati</taxon>
        <taxon>Pseudomonadota</taxon>
        <taxon>Alphaproteobacteria</taxon>
        <taxon>Hyphomicrobiales</taxon>
        <taxon>Nitrobacteraceae</taxon>
        <taxon>Undibacter</taxon>
    </lineage>
</organism>
<dbReference type="Pfam" id="PF01497">
    <property type="entry name" value="Peripla_BP_2"/>
    <property type="match status" value="1"/>
</dbReference>
<evidence type="ECO:0000259" key="2">
    <source>
        <dbReference type="PROSITE" id="PS50983"/>
    </source>
</evidence>
<evidence type="ECO:0000256" key="1">
    <source>
        <dbReference type="SAM" id="SignalP"/>
    </source>
</evidence>
<protein>
    <submittedName>
        <fullName evidence="3">Hemin ABC transporter substrate-binding protein</fullName>
    </submittedName>
</protein>
<dbReference type="PANTHER" id="PTHR30535">
    <property type="entry name" value="VITAMIN B12-BINDING PROTEIN"/>
    <property type="match status" value="1"/>
</dbReference>
<feature type="domain" description="Fe/B12 periplasmic-binding" evidence="2">
    <location>
        <begin position="46"/>
        <end position="306"/>
    </location>
</feature>
<keyword evidence="4" id="KW-1185">Reference proteome</keyword>
<dbReference type="CDD" id="cd01149">
    <property type="entry name" value="HutB"/>
    <property type="match status" value="1"/>
</dbReference>
<dbReference type="SUPFAM" id="SSF53807">
    <property type="entry name" value="Helical backbone' metal receptor"/>
    <property type="match status" value="1"/>
</dbReference>
<accession>A0A371B7L7</accession>
<name>A0A371B7L7_9BRAD</name>
<reference evidence="4" key="1">
    <citation type="submission" date="2018-08" db="EMBL/GenBank/DDBJ databases">
        <authorList>
            <person name="Kim S.-J."/>
            <person name="Jung G.-Y."/>
        </authorList>
    </citation>
    <scope>NUCLEOTIDE SEQUENCE [LARGE SCALE GENOMIC DNA]</scope>
    <source>
        <strain evidence="4">GY_H</strain>
    </source>
</reference>
<gene>
    <name evidence="3" type="ORF">DXH78_02605</name>
</gene>